<organism evidence="6 7">
    <name type="scientific">Drosophila guanche</name>
    <name type="common">Fruit fly</name>
    <dbReference type="NCBI Taxonomy" id="7266"/>
    <lineage>
        <taxon>Eukaryota</taxon>
        <taxon>Metazoa</taxon>
        <taxon>Ecdysozoa</taxon>
        <taxon>Arthropoda</taxon>
        <taxon>Hexapoda</taxon>
        <taxon>Insecta</taxon>
        <taxon>Pterygota</taxon>
        <taxon>Neoptera</taxon>
        <taxon>Endopterygota</taxon>
        <taxon>Diptera</taxon>
        <taxon>Brachycera</taxon>
        <taxon>Muscomorpha</taxon>
        <taxon>Ephydroidea</taxon>
        <taxon>Drosophilidae</taxon>
        <taxon>Drosophila</taxon>
        <taxon>Sophophora</taxon>
    </lineage>
</organism>
<reference evidence="7" key="1">
    <citation type="submission" date="2018-01" db="EMBL/GenBank/DDBJ databases">
        <authorList>
            <person name="Alioto T."/>
            <person name="Alioto T."/>
        </authorList>
    </citation>
    <scope>NUCLEOTIDE SEQUENCE [LARGE SCALE GENOMIC DNA]</scope>
</reference>
<dbReference type="SUPFAM" id="SSF54495">
    <property type="entry name" value="UBC-like"/>
    <property type="match status" value="1"/>
</dbReference>
<accession>A0A3B0JEZ1</accession>
<evidence type="ECO:0000256" key="4">
    <source>
        <dbReference type="RuleBase" id="RU362109"/>
    </source>
</evidence>
<evidence type="ECO:0000256" key="3">
    <source>
        <dbReference type="PROSITE-ProRule" id="PRU10133"/>
    </source>
</evidence>
<dbReference type="PROSITE" id="PS50127">
    <property type="entry name" value="UBC_2"/>
    <property type="match status" value="1"/>
</dbReference>
<dbReference type="Proteomes" id="UP000268350">
    <property type="component" value="Unassembled WGS sequence"/>
</dbReference>
<dbReference type="InterPro" id="IPR023313">
    <property type="entry name" value="UBQ-conjugating_AS"/>
</dbReference>
<keyword evidence="2 4" id="KW-0833">Ubl conjugation pathway</keyword>
<dbReference type="Gene3D" id="3.10.110.10">
    <property type="entry name" value="Ubiquitin Conjugating Enzyme"/>
    <property type="match status" value="1"/>
</dbReference>
<keyword evidence="4" id="KW-0067">ATP-binding</keyword>
<dbReference type="SMART" id="SM00212">
    <property type="entry name" value="UBCc"/>
    <property type="match status" value="1"/>
</dbReference>
<dbReference type="AlphaFoldDB" id="A0A3B0JEZ1"/>
<dbReference type="GO" id="GO:0005524">
    <property type="term" value="F:ATP binding"/>
    <property type="evidence" value="ECO:0007669"/>
    <property type="project" value="UniProtKB-UniRule"/>
</dbReference>
<evidence type="ECO:0000259" key="5">
    <source>
        <dbReference type="PROSITE" id="PS50127"/>
    </source>
</evidence>
<name>A0A3B0JEZ1_DROGU</name>
<keyword evidence="4" id="KW-0547">Nucleotide-binding</keyword>
<dbReference type="Pfam" id="PF00179">
    <property type="entry name" value="UQ_con"/>
    <property type="match status" value="1"/>
</dbReference>
<dbReference type="STRING" id="7266.A0A3B0JEZ1"/>
<proteinExistence type="inferred from homology"/>
<comment type="similarity">
    <text evidence="4">Belongs to the ubiquitin-conjugating enzyme family.</text>
</comment>
<evidence type="ECO:0000256" key="1">
    <source>
        <dbReference type="ARBA" id="ARBA00022679"/>
    </source>
</evidence>
<dbReference type="OrthoDB" id="6600758at2759"/>
<sequence length="149" mass="16865">MCGLSQARLCEEDQGAWLKDHPFGFVARPCKNANGKAGTIREGGLYKLRMIFEDDYPCAPPKCQFMPPLFHPNIYSSGTVCLSLLDEAKDWRPSMTIRQILLGTQELLNEPNVNDPAQAEAYNIYTRNLQEYKKRVRAQARAMKPGNSQ</sequence>
<gene>
    <name evidence="6" type="ORF">DGUA_6G012047</name>
</gene>
<dbReference type="InterPro" id="IPR000608">
    <property type="entry name" value="UBC"/>
</dbReference>
<evidence type="ECO:0000313" key="6">
    <source>
        <dbReference type="EMBL" id="SPP79233.1"/>
    </source>
</evidence>
<dbReference type="InterPro" id="IPR016135">
    <property type="entry name" value="UBQ-conjugating_enzyme/RWD"/>
</dbReference>
<dbReference type="InterPro" id="IPR050113">
    <property type="entry name" value="Ub_conjugating_enzyme"/>
</dbReference>
<dbReference type="EMBL" id="OUUW01000004">
    <property type="protein sequence ID" value="SPP79233.1"/>
    <property type="molecule type" value="Genomic_DNA"/>
</dbReference>
<dbReference type="GO" id="GO:0016740">
    <property type="term" value="F:transferase activity"/>
    <property type="evidence" value="ECO:0007669"/>
    <property type="project" value="UniProtKB-KW"/>
</dbReference>
<keyword evidence="7" id="KW-1185">Reference proteome</keyword>
<dbReference type="PROSITE" id="PS00183">
    <property type="entry name" value="UBC_1"/>
    <property type="match status" value="1"/>
</dbReference>
<evidence type="ECO:0000256" key="2">
    <source>
        <dbReference type="ARBA" id="ARBA00022786"/>
    </source>
</evidence>
<feature type="domain" description="UBC core" evidence="5">
    <location>
        <begin position="1"/>
        <end position="145"/>
    </location>
</feature>
<dbReference type="CDD" id="cd23798">
    <property type="entry name" value="UBCc_UBE2I"/>
    <property type="match status" value="1"/>
</dbReference>
<protein>
    <submittedName>
        <fullName evidence="6">Blast:SUMO-conjugating enzyme UBC9-B</fullName>
    </submittedName>
</protein>
<keyword evidence="1" id="KW-0808">Transferase</keyword>
<dbReference type="PANTHER" id="PTHR24067">
    <property type="entry name" value="UBIQUITIN-CONJUGATING ENZYME E2"/>
    <property type="match status" value="1"/>
</dbReference>
<evidence type="ECO:0000313" key="7">
    <source>
        <dbReference type="Proteomes" id="UP000268350"/>
    </source>
</evidence>
<feature type="active site" description="Glycyl thioester intermediate" evidence="3">
    <location>
        <position position="81"/>
    </location>
</feature>